<evidence type="ECO:0000313" key="3">
    <source>
        <dbReference type="Proteomes" id="UP000541583"/>
    </source>
</evidence>
<protein>
    <recommendedName>
        <fullName evidence="4">DUF2946 domain-containing protein</fullName>
    </recommendedName>
</protein>
<dbReference type="RefSeq" id="WP_175614051.1">
    <property type="nucleotide sequence ID" value="NZ_FTMG01000002.1"/>
</dbReference>
<comment type="caution">
    <text evidence="2">The sequence shown here is derived from an EMBL/GenBank/DDBJ whole genome shotgun (WGS) entry which is preliminary data.</text>
</comment>
<keyword evidence="1" id="KW-0812">Transmembrane</keyword>
<sequence length="110" mass="12497">MKKNKLHILYSWLLLICFIAGQYVVYTHQHLLAKTTGTVYATHDHHQQQQQSVKEKCYLCDAMHYQAAVIDQAFYLIPQIATLHFFKASDYSFVSIALVLAAGRAPPALS</sequence>
<keyword evidence="3" id="KW-1185">Reference proteome</keyword>
<evidence type="ECO:0000313" key="2">
    <source>
        <dbReference type="EMBL" id="MBB6108386.1"/>
    </source>
</evidence>
<organism evidence="2 3">
    <name type="scientific">Mucilaginibacter lappiensis</name>
    <dbReference type="NCBI Taxonomy" id="354630"/>
    <lineage>
        <taxon>Bacteria</taxon>
        <taxon>Pseudomonadati</taxon>
        <taxon>Bacteroidota</taxon>
        <taxon>Sphingobacteriia</taxon>
        <taxon>Sphingobacteriales</taxon>
        <taxon>Sphingobacteriaceae</taxon>
        <taxon>Mucilaginibacter</taxon>
    </lineage>
</organism>
<dbReference type="Proteomes" id="UP000541583">
    <property type="component" value="Unassembled WGS sequence"/>
</dbReference>
<proteinExistence type="predicted"/>
<feature type="transmembrane region" description="Helical" evidence="1">
    <location>
        <begin position="7"/>
        <end position="26"/>
    </location>
</feature>
<evidence type="ECO:0000256" key="1">
    <source>
        <dbReference type="SAM" id="Phobius"/>
    </source>
</evidence>
<accession>A0ABR6PF50</accession>
<evidence type="ECO:0008006" key="4">
    <source>
        <dbReference type="Google" id="ProtNLM"/>
    </source>
</evidence>
<keyword evidence="1" id="KW-0472">Membrane</keyword>
<reference evidence="2 3" key="1">
    <citation type="submission" date="2020-08" db="EMBL/GenBank/DDBJ databases">
        <title>Genomic Encyclopedia of Type Strains, Phase IV (KMG-V): Genome sequencing to study the core and pangenomes of soil and plant-associated prokaryotes.</title>
        <authorList>
            <person name="Whitman W."/>
        </authorList>
    </citation>
    <scope>NUCLEOTIDE SEQUENCE [LARGE SCALE GENOMIC DNA]</scope>
    <source>
        <strain evidence="2 3">ANJLi2</strain>
    </source>
</reference>
<dbReference type="EMBL" id="JACHCB010000002">
    <property type="protein sequence ID" value="MBB6108386.1"/>
    <property type="molecule type" value="Genomic_DNA"/>
</dbReference>
<keyword evidence="1" id="KW-1133">Transmembrane helix</keyword>
<gene>
    <name evidence="2" type="ORF">HDF23_001121</name>
</gene>
<name>A0ABR6PF50_9SPHI</name>